<organism evidence="1 2">
    <name type="scientific">Stutzerimonas xanthomarina</name>
    <dbReference type="NCBI Taxonomy" id="271420"/>
    <lineage>
        <taxon>Bacteria</taxon>
        <taxon>Pseudomonadati</taxon>
        <taxon>Pseudomonadota</taxon>
        <taxon>Gammaproteobacteria</taxon>
        <taxon>Pseudomonadales</taxon>
        <taxon>Pseudomonadaceae</taxon>
        <taxon>Stutzerimonas</taxon>
    </lineage>
</organism>
<dbReference type="EMBL" id="RHQL01000010">
    <property type="protein sequence ID" value="RRV08815.1"/>
    <property type="molecule type" value="Genomic_DNA"/>
</dbReference>
<dbReference type="AlphaFoldDB" id="A0A3R8W779"/>
<proteinExistence type="predicted"/>
<dbReference type="RefSeq" id="WP_125877956.1">
    <property type="nucleotide sequence ID" value="NZ_RHQL01000010.1"/>
</dbReference>
<gene>
    <name evidence="1" type="ORF">EGJ28_16235</name>
</gene>
<comment type="caution">
    <text evidence="1">The sequence shown here is derived from an EMBL/GenBank/DDBJ whole genome shotgun (WGS) entry which is preliminary data.</text>
</comment>
<evidence type="ECO:0000313" key="1">
    <source>
        <dbReference type="EMBL" id="RRV08815.1"/>
    </source>
</evidence>
<name>A0A3R8W779_9GAMM</name>
<protein>
    <submittedName>
        <fullName evidence="1">Uncharacterized protein</fullName>
    </submittedName>
</protein>
<dbReference type="Proteomes" id="UP000276506">
    <property type="component" value="Unassembled WGS sequence"/>
</dbReference>
<evidence type="ECO:0000313" key="2">
    <source>
        <dbReference type="Proteomes" id="UP000276506"/>
    </source>
</evidence>
<sequence>MRISQNLLQQGLDQYNATMAATGRGPRDPVITPFVMAMKIGGYTEVLLNRCSKLRACPICPVGKGNYSQLYDKNGQQVWACPHCQNITPE</sequence>
<reference evidence="1 2" key="1">
    <citation type="submission" date="2018-10" db="EMBL/GenBank/DDBJ databases">
        <title>Transmission dynamics of multidrug resistant bacteria on intensive care unit surfaces.</title>
        <authorList>
            <person name="D'Souza A.W."/>
            <person name="Potter R.F."/>
            <person name="Wallace M."/>
            <person name="Shupe A."/>
            <person name="Patel S."/>
            <person name="Sun S."/>
            <person name="Gul D."/>
            <person name="Kwon J.H."/>
            <person name="Andleeb S."/>
            <person name="Burnham C.-A.D."/>
            <person name="Dantas G."/>
        </authorList>
    </citation>
    <scope>NUCLEOTIDE SEQUENCE [LARGE SCALE GENOMIC DNA]</scope>
    <source>
        <strain evidence="1 2">PX_177</strain>
    </source>
</reference>
<accession>A0A3R8W779</accession>